<feature type="region of interest" description="Disordered" evidence="1">
    <location>
        <begin position="103"/>
        <end position="172"/>
    </location>
</feature>
<organism evidence="2 3">
    <name type="scientific">Anaeramoeba ignava</name>
    <name type="common">Anaerobic marine amoeba</name>
    <dbReference type="NCBI Taxonomy" id="1746090"/>
    <lineage>
        <taxon>Eukaryota</taxon>
        <taxon>Metamonada</taxon>
        <taxon>Anaeramoebidae</taxon>
        <taxon>Anaeramoeba</taxon>
    </lineage>
</organism>
<comment type="caution">
    <text evidence="2">The sequence shown here is derived from an EMBL/GenBank/DDBJ whole genome shotgun (WGS) entry which is preliminary data.</text>
</comment>
<proteinExistence type="predicted"/>
<feature type="compositionally biased region" description="Basic and acidic residues" evidence="1">
    <location>
        <begin position="126"/>
        <end position="153"/>
    </location>
</feature>
<keyword evidence="3" id="KW-1185">Reference proteome</keyword>
<protein>
    <submittedName>
        <fullName evidence="2">Uncharacterized protein</fullName>
    </submittedName>
</protein>
<evidence type="ECO:0000313" key="3">
    <source>
        <dbReference type="Proteomes" id="UP001149090"/>
    </source>
</evidence>
<gene>
    <name evidence="2" type="ORF">M0811_04821</name>
</gene>
<sequence>MARKGTIKRRKQIRQILSNAEAGYQDDALEDDENIKKKENIFSFLESDDIKPKTKKWKIRKSPKSKFQEIDFDPQVDSSDFVFRKVDRNEMDSYISHIQKAKKKALNESKRMKKKNTVKMKKHSKRDVEDSIKEMAKKVGKITKEMNKNKSDSENDSNQSSDYYWSDLDDEK</sequence>
<dbReference type="Proteomes" id="UP001149090">
    <property type="component" value="Unassembled WGS sequence"/>
</dbReference>
<evidence type="ECO:0000313" key="2">
    <source>
        <dbReference type="EMBL" id="KAJ5078496.1"/>
    </source>
</evidence>
<dbReference type="AlphaFoldDB" id="A0A9Q0LTN3"/>
<accession>A0A9Q0LTN3</accession>
<dbReference type="EMBL" id="JAPDFW010000053">
    <property type="protein sequence ID" value="KAJ5078496.1"/>
    <property type="molecule type" value="Genomic_DNA"/>
</dbReference>
<feature type="compositionally biased region" description="Basic residues" evidence="1">
    <location>
        <begin position="111"/>
        <end position="125"/>
    </location>
</feature>
<evidence type="ECO:0000256" key="1">
    <source>
        <dbReference type="SAM" id="MobiDB-lite"/>
    </source>
</evidence>
<reference evidence="2" key="1">
    <citation type="submission" date="2022-10" db="EMBL/GenBank/DDBJ databases">
        <title>Novel sulphate-reducing endosymbionts in the free-living metamonad Anaeramoeba.</title>
        <authorList>
            <person name="Jerlstrom-Hultqvist J."/>
            <person name="Cepicka I."/>
            <person name="Gallot-Lavallee L."/>
            <person name="Salas-Leiva D."/>
            <person name="Curtis B.A."/>
            <person name="Zahonova K."/>
            <person name="Pipaliya S."/>
            <person name="Dacks J."/>
            <person name="Roger A.J."/>
        </authorList>
    </citation>
    <scope>NUCLEOTIDE SEQUENCE</scope>
    <source>
        <strain evidence="2">BMAN</strain>
    </source>
</reference>
<name>A0A9Q0LTN3_ANAIG</name>